<proteinExistence type="predicted"/>
<dbReference type="Proteomes" id="UP000308768">
    <property type="component" value="Unassembled WGS sequence"/>
</dbReference>
<feature type="compositionally biased region" description="Polar residues" evidence="1">
    <location>
        <begin position="106"/>
        <end position="134"/>
    </location>
</feature>
<keyword evidence="4" id="KW-1185">Reference proteome</keyword>
<gene>
    <name evidence="3" type="ORF">B0A49_00409</name>
</gene>
<sequence length="208" mass="22541">MSLSLPPNAILALALVATGILIFSLSTLWCLCGFSISCSADARHRGRRIADSRNEHPSWSGDTRARREDGGFEESSSSENDVELGMPQPNRREEMQAFLAVHSASKGKSATEESQTLSPPTNQPAKSPQQNSRSHSARADDAELFLDDGVVGRLPTTKSDKLLFSTDAQPLRPAKAAGHPLRNFSRPVYTDTGEVAAWVPEREAKAGR</sequence>
<comment type="caution">
    <text evidence="3">The sequence shown here is derived from an EMBL/GenBank/DDBJ whole genome shotgun (WGS) entry which is preliminary data.</text>
</comment>
<reference evidence="3 4" key="1">
    <citation type="submission" date="2017-03" db="EMBL/GenBank/DDBJ databases">
        <title>Genomes of endolithic fungi from Antarctica.</title>
        <authorList>
            <person name="Coleine C."/>
            <person name="Masonjones S."/>
            <person name="Stajich J.E."/>
        </authorList>
    </citation>
    <scope>NUCLEOTIDE SEQUENCE [LARGE SCALE GENOMIC DNA]</scope>
    <source>
        <strain evidence="3 4">CCFEE 5187</strain>
    </source>
</reference>
<feature type="transmembrane region" description="Helical" evidence="2">
    <location>
        <begin position="12"/>
        <end position="38"/>
    </location>
</feature>
<evidence type="ECO:0000256" key="2">
    <source>
        <dbReference type="SAM" id="Phobius"/>
    </source>
</evidence>
<accession>A0A4U0XWI8</accession>
<protein>
    <submittedName>
        <fullName evidence="3">Uncharacterized protein</fullName>
    </submittedName>
</protein>
<dbReference type="EMBL" id="NAJN01000004">
    <property type="protein sequence ID" value="TKA82224.1"/>
    <property type="molecule type" value="Genomic_DNA"/>
</dbReference>
<organism evidence="3 4">
    <name type="scientific">Cryomyces minteri</name>
    <dbReference type="NCBI Taxonomy" id="331657"/>
    <lineage>
        <taxon>Eukaryota</taxon>
        <taxon>Fungi</taxon>
        <taxon>Dikarya</taxon>
        <taxon>Ascomycota</taxon>
        <taxon>Pezizomycotina</taxon>
        <taxon>Dothideomycetes</taxon>
        <taxon>Dothideomycetes incertae sedis</taxon>
        <taxon>Cryomyces</taxon>
    </lineage>
</organism>
<feature type="region of interest" description="Disordered" evidence="1">
    <location>
        <begin position="101"/>
        <end position="138"/>
    </location>
</feature>
<keyword evidence="2" id="KW-1133">Transmembrane helix</keyword>
<keyword evidence="2" id="KW-0812">Transmembrane</keyword>
<evidence type="ECO:0000256" key="1">
    <source>
        <dbReference type="SAM" id="MobiDB-lite"/>
    </source>
</evidence>
<feature type="region of interest" description="Disordered" evidence="1">
    <location>
        <begin position="47"/>
        <end position="86"/>
    </location>
</feature>
<evidence type="ECO:0000313" key="3">
    <source>
        <dbReference type="EMBL" id="TKA82224.1"/>
    </source>
</evidence>
<dbReference type="AlphaFoldDB" id="A0A4U0XWI8"/>
<name>A0A4U0XWI8_9PEZI</name>
<keyword evidence="2" id="KW-0472">Membrane</keyword>
<evidence type="ECO:0000313" key="4">
    <source>
        <dbReference type="Proteomes" id="UP000308768"/>
    </source>
</evidence>